<feature type="non-terminal residue" evidence="1">
    <location>
        <position position="57"/>
    </location>
</feature>
<sequence length="57" mass="6728">PFWATFPLTDIHRCITPDILHQLYQGVAKHLVEWVQEVMGSWELDERIHLLPPTYSV</sequence>
<dbReference type="EMBL" id="KN834795">
    <property type="protein sequence ID" value="KIK56820.1"/>
    <property type="molecule type" value="Genomic_DNA"/>
</dbReference>
<protein>
    <submittedName>
        <fullName evidence="1">Uncharacterized protein</fullName>
    </submittedName>
</protein>
<dbReference type="HOGENOM" id="CLU_187307_0_0_1"/>
<dbReference type="OrthoDB" id="3252362at2759"/>
<dbReference type="AlphaFoldDB" id="A0A0D0B155"/>
<gene>
    <name evidence="1" type="ORF">GYMLUDRAFT_115714</name>
</gene>
<evidence type="ECO:0000313" key="2">
    <source>
        <dbReference type="Proteomes" id="UP000053593"/>
    </source>
</evidence>
<accession>A0A0D0B155</accession>
<dbReference type="Pfam" id="PF18759">
    <property type="entry name" value="Plavaka"/>
    <property type="match status" value="1"/>
</dbReference>
<proteinExistence type="predicted"/>
<dbReference type="Proteomes" id="UP000053593">
    <property type="component" value="Unassembled WGS sequence"/>
</dbReference>
<keyword evidence="2" id="KW-1185">Reference proteome</keyword>
<name>A0A0D0B155_9AGAR</name>
<evidence type="ECO:0000313" key="1">
    <source>
        <dbReference type="EMBL" id="KIK56820.1"/>
    </source>
</evidence>
<dbReference type="InterPro" id="IPR041078">
    <property type="entry name" value="Plavaka"/>
</dbReference>
<organism evidence="1 2">
    <name type="scientific">Collybiopsis luxurians FD-317 M1</name>
    <dbReference type="NCBI Taxonomy" id="944289"/>
    <lineage>
        <taxon>Eukaryota</taxon>
        <taxon>Fungi</taxon>
        <taxon>Dikarya</taxon>
        <taxon>Basidiomycota</taxon>
        <taxon>Agaricomycotina</taxon>
        <taxon>Agaricomycetes</taxon>
        <taxon>Agaricomycetidae</taxon>
        <taxon>Agaricales</taxon>
        <taxon>Marasmiineae</taxon>
        <taxon>Omphalotaceae</taxon>
        <taxon>Collybiopsis</taxon>
        <taxon>Collybiopsis luxurians</taxon>
    </lineage>
</organism>
<feature type="non-terminal residue" evidence="1">
    <location>
        <position position="1"/>
    </location>
</feature>
<reference evidence="1 2" key="1">
    <citation type="submission" date="2014-04" db="EMBL/GenBank/DDBJ databases">
        <title>Evolutionary Origins and Diversification of the Mycorrhizal Mutualists.</title>
        <authorList>
            <consortium name="DOE Joint Genome Institute"/>
            <consortium name="Mycorrhizal Genomics Consortium"/>
            <person name="Kohler A."/>
            <person name="Kuo A."/>
            <person name="Nagy L.G."/>
            <person name="Floudas D."/>
            <person name="Copeland A."/>
            <person name="Barry K.W."/>
            <person name="Cichocki N."/>
            <person name="Veneault-Fourrey C."/>
            <person name="LaButti K."/>
            <person name="Lindquist E.A."/>
            <person name="Lipzen A."/>
            <person name="Lundell T."/>
            <person name="Morin E."/>
            <person name="Murat C."/>
            <person name="Riley R."/>
            <person name="Ohm R."/>
            <person name="Sun H."/>
            <person name="Tunlid A."/>
            <person name="Henrissat B."/>
            <person name="Grigoriev I.V."/>
            <person name="Hibbett D.S."/>
            <person name="Martin F."/>
        </authorList>
    </citation>
    <scope>NUCLEOTIDE SEQUENCE [LARGE SCALE GENOMIC DNA]</scope>
    <source>
        <strain evidence="1 2">FD-317 M1</strain>
    </source>
</reference>